<name>A0A7G1IJJ6_MYCKA</name>
<evidence type="ECO:0000313" key="3">
    <source>
        <dbReference type="Proteomes" id="UP000516380"/>
    </source>
</evidence>
<keyword evidence="3" id="KW-1185">Reference proteome</keyword>
<accession>A0A7G1IJJ6</accession>
<dbReference type="EMBL" id="AP023343">
    <property type="protein sequence ID" value="BCI89979.1"/>
    <property type="molecule type" value="Genomic_DNA"/>
</dbReference>
<dbReference type="Pfam" id="PF18413">
    <property type="entry name" value="Neuraminidase"/>
    <property type="match status" value="1"/>
</dbReference>
<gene>
    <name evidence="2" type="ORF">NIIDMKKI_51850</name>
</gene>
<sequence>MWSAWERIDLDITGEHVVPVVYNRALHLFWLVITDKPQKVRRQPAAQQTASTSDAPEPPKQLEIKLAWAVRREDGWSPRRVTPNPLVHPWQRPAGSYTLKPRYKTRENQLWLDLYVSTSLEFNNTKFYDPYTGQFAYLTGTRFDETARPWHSSSFVFDGNVIATKLKPLRGQYHVLDAAGLASRPSPRRRRISTSTTPPTIAAAWCCRSPAVMRSRREWPCPRACISRPTAWSTTPTR</sequence>
<dbReference type="AlphaFoldDB" id="A0A7G1IJJ6"/>
<dbReference type="Proteomes" id="UP000516380">
    <property type="component" value="Chromosome"/>
</dbReference>
<reference evidence="2 3" key="1">
    <citation type="submission" date="2020-07" db="EMBL/GenBank/DDBJ databases">
        <title>Mycobacterium kansasii (former subtype) with zoonotic potential isolated from diseased indoor pet cat, Japan.</title>
        <authorList>
            <person name="Fukano H."/>
            <person name="Terazono T."/>
            <person name="Hoshino Y."/>
        </authorList>
    </citation>
    <scope>NUCLEOTIDE SEQUENCE [LARGE SCALE GENOMIC DNA]</scope>
    <source>
        <strain evidence="2 3">Kuro-I</strain>
    </source>
</reference>
<proteinExistence type="predicted"/>
<dbReference type="InterPro" id="IPR041079">
    <property type="entry name" value="Neuraminidase-like"/>
</dbReference>
<evidence type="ECO:0000313" key="2">
    <source>
        <dbReference type="EMBL" id="BCI89979.1"/>
    </source>
</evidence>
<organism evidence="2 3">
    <name type="scientific">Mycobacterium kansasii</name>
    <dbReference type="NCBI Taxonomy" id="1768"/>
    <lineage>
        <taxon>Bacteria</taxon>
        <taxon>Bacillati</taxon>
        <taxon>Actinomycetota</taxon>
        <taxon>Actinomycetes</taxon>
        <taxon>Mycobacteriales</taxon>
        <taxon>Mycobacteriaceae</taxon>
        <taxon>Mycobacterium</taxon>
    </lineage>
</organism>
<protein>
    <recommendedName>
        <fullName evidence="1">Neuraminidase-like domain-containing protein</fullName>
    </recommendedName>
</protein>
<evidence type="ECO:0000259" key="1">
    <source>
        <dbReference type="Pfam" id="PF18413"/>
    </source>
</evidence>
<feature type="domain" description="Neuraminidase-like" evidence="1">
    <location>
        <begin position="1"/>
        <end position="85"/>
    </location>
</feature>